<comment type="catalytic activity">
    <reaction evidence="6">
        <text>GTP + H2O = GDP + phosphate + H(+)</text>
        <dbReference type="Rhea" id="RHEA:19669"/>
        <dbReference type="ChEBI" id="CHEBI:15377"/>
        <dbReference type="ChEBI" id="CHEBI:15378"/>
        <dbReference type="ChEBI" id="CHEBI:37565"/>
        <dbReference type="ChEBI" id="CHEBI:43474"/>
        <dbReference type="ChEBI" id="CHEBI:58189"/>
    </reaction>
    <physiologicalReaction direction="left-to-right" evidence="6">
        <dbReference type="Rhea" id="RHEA:19670"/>
    </physiologicalReaction>
</comment>
<protein>
    <submittedName>
        <fullName evidence="9">GTP-binding protein</fullName>
    </submittedName>
</protein>
<dbReference type="RefSeq" id="WP_192009129.1">
    <property type="nucleotide sequence ID" value="NZ_JACYTQ010000002.1"/>
</dbReference>
<evidence type="ECO:0000256" key="3">
    <source>
        <dbReference type="ARBA" id="ARBA00023186"/>
    </source>
</evidence>
<dbReference type="InterPro" id="IPR011629">
    <property type="entry name" value="CobW-like_C"/>
</dbReference>
<dbReference type="CDD" id="cd03112">
    <property type="entry name" value="CobW-like"/>
    <property type="match status" value="1"/>
</dbReference>
<dbReference type="InterPro" id="IPR036627">
    <property type="entry name" value="CobW-likC_sf"/>
</dbReference>
<comment type="caution">
    <text evidence="9">The sequence shown here is derived from an EMBL/GenBank/DDBJ whole genome shotgun (WGS) entry which is preliminary data.</text>
</comment>
<keyword evidence="10" id="KW-1185">Reference proteome</keyword>
<feature type="domain" description="CobW/HypB/UreG nucleotide-binding" evidence="7">
    <location>
        <begin position="12"/>
        <end position="185"/>
    </location>
</feature>
<sequence length="325" mass="36304">MTLPTPPSKIKVYLLTGFLGAGKTTVLNGLLQAKKDEENIIIENEFGKVSIDSHLVETRYCSLFEMNNGCICCTLDNELVEVLASILNAEVQPDNLFIEASGVADPGGIIALFSQEEVANFFQLHQVVCVVDATVVEDWMEEIPEVSRQLAAADLIVLNKKSLVSPSYLPQLTQLVQGVNSLAEIMVTDHGIIPHDILTKQKKPWDPAKTIPEVEAKSPHPLKSMLFEVEELIDREMLLNQLTLSFFLSYHQLYRMKGLVWLSDSTLPHIVQTHGRQVHIAPLEGEVKLPYPKSQLIFIGKGLERKSLERKIQRTLASQKSNSKL</sequence>
<proteinExistence type="inferred from homology"/>
<dbReference type="PANTHER" id="PTHR13748:SF62">
    <property type="entry name" value="COBW DOMAIN-CONTAINING PROTEIN"/>
    <property type="match status" value="1"/>
</dbReference>
<gene>
    <name evidence="9" type="ORF">IFO69_05755</name>
</gene>
<evidence type="ECO:0000313" key="9">
    <source>
        <dbReference type="EMBL" id="MBD8488244.1"/>
    </source>
</evidence>
<dbReference type="InterPro" id="IPR003495">
    <property type="entry name" value="CobW/HypB/UreG_nucleotide-bd"/>
</dbReference>
<comment type="similarity">
    <text evidence="4">Belongs to the SIMIBI class G3E GTPase family. ZNG1 subfamily.</text>
</comment>
<comment type="function">
    <text evidence="5">Zinc chaperone that directly transfers zinc cofactor to target proteins, thereby activating them. Zinc is transferred from the CXCC motif in the GTPase domain to the zinc binding site in target proteins in a process requiring GTP hydrolysis.</text>
</comment>
<keyword evidence="1" id="KW-0547">Nucleotide-binding</keyword>
<reference evidence="9 10" key="1">
    <citation type="submission" date="2020-09" db="EMBL/GenBank/DDBJ databases">
        <title>Echinicola sp. CAU 1574 isolated from sand of Sido Beach.</title>
        <authorList>
            <person name="Kim W."/>
        </authorList>
    </citation>
    <scope>NUCLEOTIDE SEQUENCE [LARGE SCALE GENOMIC DNA]</scope>
    <source>
        <strain evidence="9 10">CAU 1574</strain>
    </source>
</reference>
<dbReference type="Gene3D" id="3.40.50.300">
    <property type="entry name" value="P-loop containing nucleotide triphosphate hydrolases"/>
    <property type="match status" value="1"/>
</dbReference>
<evidence type="ECO:0000256" key="6">
    <source>
        <dbReference type="ARBA" id="ARBA00049117"/>
    </source>
</evidence>
<dbReference type="SUPFAM" id="SSF52540">
    <property type="entry name" value="P-loop containing nucleoside triphosphate hydrolases"/>
    <property type="match status" value="1"/>
</dbReference>
<organism evidence="9 10">
    <name type="scientific">Echinicola arenosa</name>
    <dbReference type="NCBI Taxonomy" id="2774144"/>
    <lineage>
        <taxon>Bacteria</taxon>
        <taxon>Pseudomonadati</taxon>
        <taxon>Bacteroidota</taxon>
        <taxon>Cytophagia</taxon>
        <taxon>Cytophagales</taxon>
        <taxon>Cyclobacteriaceae</taxon>
        <taxon>Echinicola</taxon>
    </lineage>
</organism>
<dbReference type="Pfam" id="PF02492">
    <property type="entry name" value="cobW"/>
    <property type="match status" value="1"/>
</dbReference>
<evidence type="ECO:0000259" key="7">
    <source>
        <dbReference type="Pfam" id="PF02492"/>
    </source>
</evidence>
<dbReference type="EMBL" id="JACYTQ010000002">
    <property type="protein sequence ID" value="MBD8488244.1"/>
    <property type="molecule type" value="Genomic_DNA"/>
</dbReference>
<dbReference type="Pfam" id="PF07683">
    <property type="entry name" value="CobW_C"/>
    <property type="match status" value="1"/>
</dbReference>
<name>A0ABR9AIA5_9BACT</name>
<evidence type="ECO:0000313" key="10">
    <source>
        <dbReference type="Proteomes" id="UP000647133"/>
    </source>
</evidence>
<evidence type="ECO:0000256" key="2">
    <source>
        <dbReference type="ARBA" id="ARBA00022801"/>
    </source>
</evidence>
<dbReference type="PANTHER" id="PTHR13748">
    <property type="entry name" value="COBW-RELATED"/>
    <property type="match status" value="1"/>
</dbReference>
<dbReference type="InterPro" id="IPR051316">
    <property type="entry name" value="Zinc-reg_GTPase_activator"/>
</dbReference>
<evidence type="ECO:0000256" key="1">
    <source>
        <dbReference type="ARBA" id="ARBA00022741"/>
    </source>
</evidence>
<evidence type="ECO:0000259" key="8">
    <source>
        <dbReference type="Pfam" id="PF07683"/>
    </source>
</evidence>
<dbReference type="Proteomes" id="UP000647133">
    <property type="component" value="Unassembled WGS sequence"/>
</dbReference>
<dbReference type="SUPFAM" id="SSF90002">
    <property type="entry name" value="Hypothetical protein YjiA, C-terminal domain"/>
    <property type="match status" value="1"/>
</dbReference>
<keyword evidence="3" id="KW-0143">Chaperone</keyword>
<dbReference type="Gene3D" id="3.30.1220.10">
    <property type="entry name" value="CobW-like, C-terminal domain"/>
    <property type="match status" value="1"/>
</dbReference>
<evidence type="ECO:0000256" key="4">
    <source>
        <dbReference type="ARBA" id="ARBA00034320"/>
    </source>
</evidence>
<dbReference type="InterPro" id="IPR027417">
    <property type="entry name" value="P-loop_NTPase"/>
</dbReference>
<keyword evidence="2" id="KW-0378">Hydrolase</keyword>
<evidence type="ECO:0000256" key="5">
    <source>
        <dbReference type="ARBA" id="ARBA00045658"/>
    </source>
</evidence>
<feature type="domain" description="CobW C-terminal" evidence="8">
    <location>
        <begin position="223"/>
        <end position="314"/>
    </location>
</feature>
<accession>A0ABR9AIA5</accession>